<proteinExistence type="predicted"/>
<dbReference type="Proteomes" id="UP000677234">
    <property type="component" value="Chromosome"/>
</dbReference>
<dbReference type="RefSeq" id="WP_198828201.1">
    <property type="nucleotide sequence ID" value="NZ_CP066308.1"/>
</dbReference>
<dbReference type="GO" id="GO:0003755">
    <property type="term" value="F:peptidyl-prolyl cis-trans isomerase activity"/>
    <property type="evidence" value="ECO:0007669"/>
    <property type="project" value="UniProtKB-KW"/>
</dbReference>
<dbReference type="EMBL" id="CP066308">
    <property type="protein sequence ID" value="QQE74625.1"/>
    <property type="molecule type" value="Genomic_DNA"/>
</dbReference>
<dbReference type="PROSITE" id="PS50198">
    <property type="entry name" value="PPIC_PPIASE_2"/>
    <property type="match status" value="1"/>
</dbReference>
<evidence type="ECO:0000256" key="6">
    <source>
        <dbReference type="PROSITE-ProRule" id="PRU00278"/>
    </source>
</evidence>
<keyword evidence="11" id="KW-1185">Reference proteome</keyword>
<organism evidence="8 10">
    <name type="scientific">Brevibacillus composti</name>
    <dbReference type="NCBI Taxonomy" id="2796470"/>
    <lineage>
        <taxon>Bacteria</taxon>
        <taxon>Bacillati</taxon>
        <taxon>Bacillota</taxon>
        <taxon>Bacilli</taxon>
        <taxon>Bacillales</taxon>
        <taxon>Paenibacillaceae</taxon>
        <taxon>Brevibacillus</taxon>
    </lineage>
</organism>
<reference evidence="9" key="2">
    <citation type="submission" date="2021-04" db="EMBL/GenBank/DDBJ databases">
        <title>Brevibacillus composti FJAT-54423, complete genome.</title>
        <authorList>
            <person name="Tang R."/>
        </authorList>
    </citation>
    <scope>NUCLEOTIDE SEQUENCE</scope>
    <source>
        <strain evidence="9">FJAT-54424</strain>
    </source>
</reference>
<protein>
    <recommendedName>
        <fullName evidence="2">peptidylprolyl isomerase</fullName>
        <ecNumber evidence="2">5.2.1.8</ecNumber>
    </recommendedName>
</protein>
<evidence type="ECO:0000256" key="2">
    <source>
        <dbReference type="ARBA" id="ARBA00013194"/>
    </source>
</evidence>
<dbReference type="AlphaFoldDB" id="A0A7T5JP22"/>
<dbReference type="Gene3D" id="1.10.4030.10">
    <property type="entry name" value="Porin chaperone SurA, peptide-binding domain"/>
    <property type="match status" value="1"/>
</dbReference>
<gene>
    <name evidence="8" type="ORF">JD108_01045</name>
    <name evidence="9" type="ORF">KDJ56_01045</name>
</gene>
<evidence type="ECO:0000313" key="10">
    <source>
        <dbReference type="Proteomes" id="UP000595847"/>
    </source>
</evidence>
<accession>A0A7T5JP22</accession>
<dbReference type="Proteomes" id="UP000595847">
    <property type="component" value="Chromosome"/>
</dbReference>
<dbReference type="PANTHER" id="PTHR47245">
    <property type="entry name" value="PEPTIDYLPROLYL ISOMERASE"/>
    <property type="match status" value="1"/>
</dbReference>
<evidence type="ECO:0000256" key="3">
    <source>
        <dbReference type="ARBA" id="ARBA00022729"/>
    </source>
</evidence>
<dbReference type="EC" id="5.2.1.8" evidence="2"/>
<keyword evidence="3" id="KW-0732">Signal</keyword>
<reference evidence="8 10" key="1">
    <citation type="submission" date="2020-12" db="EMBL/GenBank/DDBJ databases">
        <title>strain FJAT-54423T represents a novel species of the genus Brevibacillus.</title>
        <authorList>
            <person name="Tang R."/>
        </authorList>
    </citation>
    <scope>NUCLEOTIDE SEQUENCE [LARGE SCALE GENOMIC DNA]</scope>
    <source>
        <strain evidence="8 10">FJAT-54423</strain>
    </source>
</reference>
<keyword evidence="5 6" id="KW-0413">Isomerase</keyword>
<dbReference type="Pfam" id="PF13145">
    <property type="entry name" value="Rotamase_2"/>
    <property type="match status" value="1"/>
</dbReference>
<keyword evidence="4 6" id="KW-0697">Rotamase</keyword>
<evidence type="ECO:0000256" key="4">
    <source>
        <dbReference type="ARBA" id="ARBA00023110"/>
    </source>
</evidence>
<name>A0A7T5JP22_9BACL</name>
<dbReference type="Gene3D" id="3.10.50.40">
    <property type="match status" value="1"/>
</dbReference>
<dbReference type="Pfam" id="PF13624">
    <property type="entry name" value="SurA_N_3"/>
    <property type="match status" value="1"/>
</dbReference>
<dbReference type="InterPro" id="IPR027304">
    <property type="entry name" value="Trigger_fact/SurA_dom_sf"/>
</dbReference>
<evidence type="ECO:0000313" key="9">
    <source>
        <dbReference type="EMBL" id="QUO41708.1"/>
    </source>
</evidence>
<feature type="domain" description="PpiC" evidence="7">
    <location>
        <begin position="159"/>
        <end position="251"/>
    </location>
</feature>
<dbReference type="InterPro" id="IPR050245">
    <property type="entry name" value="PrsA_foldase"/>
</dbReference>
<dbReference type="KEGG" id="bcop:JD108_01045"/>
<evidence type="ECO:0000256" key="5">
    <source>
        <dbReference type="ARBA" id="ARBA00023235"/>
    </source>
</evidence>
<dbReference type="SUPFAM" id="SSF109998">
    <property type="entry name" value="Triger factor/SurA peptide-binding domain-like"/>
    <property type="match status" value="1"/>
</dbReference>
<evidence type="ECO:0000313" key="8">
    <source>
        <dbReference type="EMBL" id="QQE74625.1"/>
    </source>
</evidence>
<dbReference type="EMBL" id="CP073708">
    <property type="protein sequence ID" value="QUO41708.1"/>
    <property type="molecule type" value="Genomic_DNA"/>
</dbReference>
<evidence type="ECO:0000259" key="7">
    <source>
        <dbReference type="PROSITE" id="PS50198"/>
    </source>
</evidence>
<dbReference type="InterPro" id="IPR046357">
    <property type="entry name" value="PPIase_dom_sf"/>
</dbReference>
<dbReference type="InterPro" id="IPR000297">
    <property type="entry name" value="PPIase_PpiC"/>
</dbReference>
<comment type="catalytic activity">
    <reaction evidence="1">
        <text>[protein]-peptidylproline (omega=180) = [protein]-peptidylproline (omega=0)</text>
        <dbReference type="Rhea" id="RHEA:16237"/>
        <dbReference type="Rhea" id="RHEA-COMP:10747"/>
        <dbReference type="Rhea" id="RHEA-COMP:10748"/>
        <dbReference type="ChEBI" id="CHEBI:83833"/>
        <dbReference type="ChEBI" id="CHEBI:83834"/>
        <dbReference type="EC" id="5.2.1.8"/>
    </reaction>
</comment>
<evidence type="ECO:0000313" key="11">
    <source>
        <dbReference type="Proteomes" id="UP000677234"/>
    </source>
</evidence>
<dbReference type="PANTHER" id="PTHR47245:SF1">
    <property type="entry name" value="FOLDASE PROTEIN PRSA"/>
    <property type="match status" value="1"/>
</dbReference>
<sequence>MSNTKTLWAVIGALVLLLLAVTWAWTQSADKLQATAVVGERTISEADWVAKLKEKYGQQVLSDMINREVVFQEAKRLGIQIEPARIRTELEQIRETYGSETDSDFRAALKQQGGTTPEALEEEITYQLLLQELAIREIVIPEEELLAYYHRFADRYNHPVKVRLWQIVVASHAEARQVMKELNSGANFSTLAKERSIDSLTAPGGGDAGWVSLADESLPPAAKEVIASLGVDKHSEPVEVHGKYVIYRIADRQEAQQIPFEQTKESIRREMALAQVESLDTFLDRLKESVGVQIGQLSN</sequence>
<evidence type="ECO:0000256" key="1">
    <source>
        <dbReference type="ARBA" id="ARBA00000971"/>
    </source>
</evidence>
<dbReference type="SUPFAM" id="SSF54534">
    <property type="entry name" value="FKBP-like"/>
    <property type="match status" value="1"/>
</dbReference>